<dbReference type="GO" id="GO:0004252">
    <property type="term" value="F:serine-type endopeptidase activity"/>
    <property type="evidence" value="ECO:0007669"/>
    <property type="project" value="InterPro"/>
</dbReference>
<dbReference type="OrthoDB" id="10012881at2759"/>
<evidence type="ECO:0000259" key="5">
    <source>
        <dbReference type="PROSITE" id="PS50240"/>
    </source>
</evidence>
<keyword evidence="1 6" id="KW-0645">Protease</keyword>
<dbReference type="InterPro" id="IPR001254">
    <property type="entry name" value="Trypsin_dom"/>
</dbReference>
<reference evidence="6 7" key="1">
    <citation type="journal article" date="2017" name="PLoS Biol.">
        <title>The sea cucumber genome provides insights into morphological evolution and visceral regeneration.</title>
        <authorList>
            <person name="Zhang X."/>
            <person name="Sun L."/>
            <person name="Yuan J."/>
            <person name="Sun Y."/>
            <person name="Gao Y."/>
            <person name="Zhang L."/>
            <person name="Li S."/>
            <person name="Dai H."/>
            <person name="Hamel J.F."/>
            <person name="Liu C."/>
            <person name="Yu Y."/>
            <person name="Liu S."/>
            <person name="Lin W."/>
            <person name="Guo K."/>
            <person name="Jin S."/>
            <person name="Xu P."/>
            <person name="Storey K.B."/>
            <person name="Huan P."/>
            <person name="Zhang T."/>
            <person name="Zhou Y."/>
            <person name="Zhang J."/>
            <person name="Lin C."/>
            <person name="Li X."/>
            <person name="Xing L."/>
            <person name="Huo D."/>
            <person name="Sun M."/>
            <person name="Wang L."/>
            <person name="Mercier A."/>
            <person name="Li F."/>
            <person name="Yang H."/>
            <person name="Xiang J."/>
        </authorList>
    </citation>
    <scope>NUCLEOTIDE SEQUENCE [LARGE SCALE GENOMIC DNA]</scope>
    <source>
        <strain evidence="6">Shaxun</strain>
        <tissue evidence="6">Muscle</tissue>
    </source>
</reference>
<dbReference type="InterPro" id="IPR009003">
    <property type="entry name" value="Peptidase_S1_PA"/>
</dbReference>
<dbReference type="GO" id="GO:0006508">
    <property type="term" value="P:proteolysis"/>
    <property type="evidence" value="ECO:0007669"/>
    <property type="project" value="UniProtKB-KW"/>
</dbReference>
<evidence type="ECO:0000256" key="4">
    <source>
        <dbReference type="ARBA" id="ARBA00023157"/>
    </source>
</evidence>
<evidence type="ECO:0000256" key="3">
    <source>
        <dbReference type="ARBA" id="ARBA00022825"/>
    </source>
</evidence>
<dbReference type="FunFam" id="2.40.10.10:FF:000003">
    <property type="entry name" value="Transmembrane serine protease 3"/>
    <property type="match status" value="1"/>
</dbReference>
<keyword evidence="3" id="KW-0720">Serine protease</keyword>
<accession>A0A2G8LQL7</accession>
<dbReference type="InterPro" id="IPR001314">
    <property type="entry name" value="Peptidase_S1A"/>
</dbReference>
<evidence type="ECO:0000313" key="7">
    <source>
        <dbReference type="Proteomes" id="UP000230750"/>
    </source>
</evidence>
<keyword evidence="4" id="KW-1015">Disulfide bond</keyword>
<comment type="caution">
    <text evidence="6">The sequence shown here is derived from an EMBL/GenBank/DDBJ whole genome shotgun (WGS) entry which is preliminary data.</text>
</comment>
<evidence type="ECO:0000256" key="1">
    <source>
        <dbReference type="ARBA" id="ARBA00022670"/>
    </source>
</evidence>
<name>A0A2G8LQL7_STIJA</name>
<dbReference type="CDD" id="cd00190">
    <property type="entry name" value="Tryp_SPc"/>
    <property type="match status" value="1"/>
</dbReference>
<dbReference type="SUPFAM" id="SSF50494">
    <property type="entry name" value="Trypsin-like serine proteases"/>
    <property type="match status" value="1"/>
</dbReference>
<gene>
    <name evidence="6" type="ORF">BSL78_00549</name>
</gene>
<dbReference type="SMART" id="SM00020">
    <property type="entry name" value="Tryp_SPc"/>
    <property type="match status" value="1"/>
</dbReference>
<protein>
    <submittedName>
        <fullName evidence="6">Trypsin-like serine protease</fullName>
    </submittedName>
</protein>
<dbReference type="AlphaFoldDB" id="A0A2G8LQL7"/>
<feature type="domain" description="Peptidase S1" evidence="5">
    <location>
        <begin position="20"/>
        <end position="260"/>
    </location>
</feature>
<dbReference type="Pfam" id="PF00089">
    <property type="entry name" value="Trypsin"/>
    <property type="match status" value="1"/>
</dbReference>
<dbReference type="InterPro" id="IPR043504">
    <property type="entry name" value="Peptidase_S1_PA_chymotrypsin"/>
</dbReference>
<evidence type="ECO:0000256" key="2">
    <source>
        <dbReference type="ARBA" id="ARBA00022801"/>
    </source>
</evidence>
<organism evidence="6 7">
    <name type="scientific">Stichopus japonicus</name>
    <name type="common">Sea cucumber</name>
    <dbReference type="NCBI Taxonomy" id="307972"/>
    <lineage>
        <taxon>Eukaryota</taxon>
        <taxon>Metazoa</taxon>
        <taxon>Echinodermata</taxon>
        <taxon>Eleutherozoa</taxon>
        <taxon>Echinozoa</taxon>
        <taxon>Holothuroidea</taxon>
        <taxon>Aspidochirotacea</taxon>
        <taxon>Aspidochirotida</taxon>
        <taxon>Stichopodidae</taxon>
        <taxon>Apostichopus</taxon>
    </lineage>
</organism>
<dbReference type="Proteomes" id="UP000230750">
    <property type="component" value="Unassembled WGS sequence"/>
</dbReference>
<dbReference type="InterPro" id="IPR033116">
    <property type="entry name" value="TRYPSIN_SER"/>
</dbReference>
<evidence type="ECO:0000313" key="6">
    <source>
        <dbReference type="EMBL" id="PIK62543.1"/>
    </source>
</evidence>
<keyword evidence="2" id="KW-0378">Hydrolase</keyword>
<dbReference type="PROSITE" id="PS50240">
    <property type="entry name" value="TRYPSIN_DOM"/>
    <property type="match status" value="1"/>
</dbReference>
<dbReference type="STRING" id="307972.A0A2G8LQL7"/>
<dbReference type="PROSITE" id="PS00135">
    <property type="entry name" value="TRYPSIN_SER"/>
    <property type="match status" value="1"/>
</dbReference>
<proteinExistence type="predicted"/>
<dbReference type="PANTHER" id="PTHR24252">
    <property type="entry name" value="ACROSIN-RELATED"/>
    <property type="match status" value="1"/>
</dbReference>
<keyword evidence="7" id="KW-1185">Reference proteome</keyword>
<dbReference type="PRINTS" id="PR00722">
    <property type="entry name" value="CHYMOTRYPSIN"/>
</dbReference>
<dbReference type="EMBL" id="MRZV01000010">
    <property type="protein sequence ID" value="PIK62543.1"/>
    <property type="molecule type" value="Genomic_DNA"/>
</dbReference>
<dbReference type="PANTHER" id="PTHR24252:SF7">
    <property type="entry name" value="HYALIN"/>
    <property type="match status" value="1"/>
</dbReference>
<dbReference type="Gene3D" id="2.40.10.10">
    <property type="entry name" value="Trypsin-like serine proteases"/>
    <property type="match status" value="2"/>
</dbReference>
<sequence length="261" mass="28502">MVTFSTLAECGARKITSSAIVGGVDAYYGKWPWQVSIRVDYASGSGNYHTCGGTLINKDYVLTANHCFDPLIGKPDPTEYEIVVGNHREDTIDQHQESFYVAEIITHSDYRALTMDNDITLLKLTSSVTFNDYIQPACLPSLNYGAGTDTWITGWGNQETVIQKETLQEVSVPIIDTATCNQKTWYDGEVTDNMFCAGLAEGGKDSCQGDSGGPVVVVNTEGFYEVIGVTSWGYGCADAKNPGVYTRVFNYVDWIAQNTGA</sequence>